<dbReference type="EMBL" id="BAABFL010000117">
    <property type="protein sequence ID" value="GAA4649035.1"/>
    <property type="molecule type" value="Genomic_DNA"/>
</dbReference>
<gene>
    <name evidence="2" type="ORF">GCM10023116_13090</name>
</gene>
<reference evidence="3" key="1">
    <citation type="journal article" date="2019" name="Int. J. Syst. Evol. Microbiol.">
        <title>The Global Catalogue of Microorganisms (GCM) 10K type strain sequencing project: providing services to taxonomists for standard genome sequencing and annotation.</title>
        <authorList>
            <consortium name="The Broad Institute Genomics Platform"/>
            <consortium name="The Broad Institute Genome Sequencing Center for Infectious Disease"/>
            <person name="Wu L."/>
            <person name="Ma J."/>
        </authorList>
    </citation>
    <scope>NUCLEOTIDE SEQUENCE [LARGE SCALE GENOMIC DNA]</scope>
    <source>
        <strain evidence="3">JCM 17805</strain>
    </source>
</reference>
<accession>A0ABP8UYW9</accession>
<dbReference type="RefSeq" id="WP_345194788.1">
    <property type="nucleotide sequence ID" value="NZ_BAABFL010000117.1"/>
</dbReference>
<protein>
    <recommendedName>
        <fullName evidence="4">Terminase</fullName>
    </recommendedName>
</protein>
<keyword evidence="3" id="KW-1185">Reference proteome</keyword>
<proteinExistence type="predicted"/>
<dbReference type="InterPro" id="IPR010270">
    <property type="entry name" value="Phage_P2_GpM"/>
</dbReference>
<organism evidence="2 3">
    <name type="scientific">Kistimonas scapharcae</name>
    <dbReference type="NCBI Taxonomy" id="1036133"/>
    <lineage>
        <taxon>Bacteria</taxon>
        <taxon>Pseudomonadati</taxon>
        <taxon>Pseudomonadota</taxon>
        <taxon>Gammaproteobacteria</taxon>
        <taxon>Oceanospirillales</taxon>
        <taxon>Endozoicomonadaceae</taxon>
        <taxon>Kistimonas</taxon>
    </lineage>
</organism>
<keyword evidence="1" id="KW-0802">TPR repeat</keyword>
<dbReference type="PROSITE" id="PS50005">
    <property type="entry name" value="TPR"/>
    <property type="match status" value="1"/>
</dbReference>
<dbReference type="InterPro" id="IPR011990">
    <property type="entry name" value="TPR-like_helical_dom_sf"/>
</dbReference>
<sequence length="244" mass="27991">MTTPAMAFRQRMLEQKQAEQQRQRVAALEETAIEVAASDYSAFQRLQASLEKDMKRLSSFPSGTPRNTVKNDELLPVYLPVVQEYIDQGELYTNPVLVMVMIWLFDCGRVTEALAIAGVAVEQKQPMPEWYKRNLPTFVADTVFEWADGEAARGNPVEPYFSEVFQRLTDEQWPVPDVTRMRFHKLAGNLTRDKGEHEQALEYFLMAQQLDPKRSQVKTVIKELQKHLQQTETKASPDRGQTAP</sequence>
<evidence type="ECO:0000313" key="2">
    <source>
        <dbReference type="EMBL" id="GAA4649035.1"/>
    </source>
</evidence>
<evidence type="ECO:0000256" key="1">
    <source>
        <dbReference type="PROSITE-ProRule" id="PRU00339"/>
    </source>
</evidence>
<name>A0ABP8UYW9_9GAMM</name>
<comment type="caution">
    <text evidence="2">The sequence shown here is derived from an EMBL/GenBank/DDBJ whole genome shotgun (WGS) entry which is preliminary data.</text>
</comment>
<evidence type="ECO:0008006" key="4">
    <source>
        <dbReference type="Google" id="ProtNLM"/>
    </source>
</evidence>
<dbReference type="InterPro" id="IPR019734">
    <property type="entry name" value="TPR_rpt"/>
</dbReference>
<evidence type="ECO:0000313" key="3">
    <source>
        <dbReference type="Proteomes" id="UP001500604"/>
    </source>
</evidence>
<dbReference type="Proteomes" id="UP001500604">
    <property type="component" value="Unassembled WGS sequence"/>
</dbReference>
<dbReference type="Pfam" id="PF05944">
    <property type="entry name" value="Phage_term_smal"/>
    <property type="match status" value="1"/>
</dbReference>
<dbReference type="Gene3D" id="1.25.40.10">
    <property type="entry name" value="Tetratricopeptide repeat domain"/>
    <property type="match status" value="1"/>
</dbReference>
<feature type="repeat" description="TPR" evidence="1">
    <location>
        <begin position="181"/>
        <end position="214"/>
    </location>
</feature>